<keyword evidence="5" id="KW-1278">Translocase</keyword>
<dbReference type="EMBL" id="MG989232">
    <property type="protein sequence ID" value="AWU49008.1"/>
    <property type="molecule type" value="Genomic_DNA"/>
</dbReference>
<proteinExistence type="inferred from homology"/>
<comment type="similarity">
    <text evidence="2">Belongs to the complex I subunit 4L family.</text>
</comment>
<dbReference type="AlphaFoldDB" id="A0A344A2L7"/>
<sequence>MLIFLTCMIMIYFGLKMILINSKHLLMILLTFEYMSLIIFLMLINLFMIYCYDISIMVYFMIVVVCESVLGLVLMTLVVRTHGSDYIKSLVLC</sequence>
<gene>
    <name evidence="12" type="primary">nad4l</name>
</gene>
<keyword evidence="12" id="KW-0496">Mitochondrion</keyword>
<evidence type="ECO:0000256" key="10">
    <source>
        <dbReference type="ARBA" id="ARBA00049551"/>
    </source>
</evidence>
<dbReference type="Pfam" id="PF00420">
    <property type="entry name" value="Oxidored_q2"/>
    <property type="match status" value="1"/>
</dbReference>
<organism evidence="12">
    <name type="scientific">Paracarsidara gigantea</name>
    <dbReference type="NCBI Taxonomy" id="2218136"/>
    <lineage>
        <taxon>Eukaryota</taxon>
        <taxon>Metazoa</taxon>
        <taxon>Ecdysozoa</taxon>
        <taxon>Arthropoda</taxon>
        <taxon>Hexapoda</taxon>
        <taxon>Insecta</taxon>
        <taxon>Pterygota</taxon>
        <taxon>Neoptera</taxon>
        <taxon>Paraneoptera</taxon>
        <taxon>Hemiptera</taxon>
        <taxon>Sternorrhyncha</taxon>
        <taxon>Psylloidea</taxon>
        <taxon>Carsidaridae</taxon>
        <taxon>Carsidarinae</taxon>
        <taxon>Paracarsidara</taxon>
    </lineage>
</organism>
<evidence type="ECO:0000256" key="9">
    <source>
        <dbReference type="ARBA" id="ARBA00031586"/>
    </source>
</evidence>
<evidence type="ECO:0000256" key="4">
    <source>
        <dbReference type="ARBA" id="ARBA00022692"/>
    </source>
</evidence>
<comment type="subcellular location">
    <subcellularLocation>
        <location evidence="1">Membrane</location>
        <topology evidence="1">Multi-pass membrane protein</topology>
    </subcellularLocation>
</comment>
<feature type="transmembrane region" description="Helical" evidence="11">
    <location>
        <begin position="25"/>
        <end position="50"/>
    </location>
</feature>
<keyword evidence="4 11" id="KW-0812">Transmembrane</keyword>
<keyword evidence="7" id="KW-0520">NAD</keyword>
<evidence type="ECO:0000256" key="7">
    <source>
        <dbReference type="ARBA" id="ARBA00023027"/>
    </source>
</evidence>
<geneLocation type="mitochondrion" evidence="12"/>
<evidence type="ECO:0000256" key="11">
    <source>
        <dbReference type="SAM" id="Phobius"/>
    </source>
</evidence>
<feature type="transmembrane region" description="Helical" evidence="11">
    <location>
        <begin position="56"/>
        <end position="79"/>
    </location>
</feature>
<evidence type="ECO:0000256" key="8">
    <source>
        <dbReference type="ARBA" id="ARBA00023136"/>
    </source>
</evidence>
<dbReference type="InterPro" id="IPR039428">
    <property type="entry name" value="NUOK/Mnh_C1-like"/>
</dbReference>
<evidence type="ECO:0000256" key="5">
    <source>
        <dbReference type="ARBA" id="ARBA00022967"/>
    </source>
</evidence>
<keyword evidence="6 11" id="KW-1133">Transmembrane helix</keyword>
<dbReference type="Gene3D" id="1.10.287.3510">
    <property type="match status" value="1"/>
</dbReference>
<evidence type="ECO:0000256" key="2">
    <source>
        <dbReference type="ARBA" id="ARBA00010519"/>
    </source>
</evidence>
<evidence type="ECO:0000313" key="12">
    <source>
        <dbReference type="EMBL" id="AWU49008.1"/>
    </source>
</evidence>
<accession>A0A344A2L7</accession>
<keyword evidence="8 11" id="KW-0472">Membrane</keyword>
<name>A0A344A2L7_9HEMI</name>
<evidence type="ECO:0000256" key="3">
    <source>
        <dbReference type="ARBA" id="ARBA00016612"/>
    </source>
</evidence>
<evidence type="ECO:0000256" key="1">
    <source>
        <dbReference type="ARBA" id="ARBA00004141"/>
    </source>
</evidence>
<protein>
    <recommendedName>
        <fullName evidence="3">NADH-ubiquinone oxidoreductase chain 4L</fullName>
    </recommendedName>
    <alternativeName>
        <fullName evidence="9">NADH dehydrogenase subunit 4L</fullName>
    </alternativeName>
</protein>
<dbReference type="GO" id="GO:0008137">
    <property type="term" value="F:NADH dehydrogenase (ubiquinone) activity"/>
    <property type="evidence" value="ECO:0007669"/>
    <property type="project" value="UniProtKB-EC"/>
</dbReference>
<dbReference type="GO" id="GO:0016020">
    <property type="term" value="C:membrane"/>
    <property type="evidence" value="ECO:0007669"/>
    <property type="project" value="UniProtKB-SubCell"/>
</dbReference>
<reference evidence="12" key="1">
    <citation type="submission" date="2018-02" db="EMBL/GenBank/DDBJ databases">
        <title>Resolving the psyllid tree of life: Phylogenomic analysis of the superfamily Psylloidea (Hemiptera).</title>
        <authorList>
            <person name="Percy D.M."/>
            <person name="Sveinsson S."/>
            <person name="Lemmon A.R."/>
            <person name="Lemmon E.M."/>
            <person name="Ouvrard D."/>
            <person name="Burckhardt D."/>
        </authorList>
    </citation>
    <scope>NUCLEOTIDE SEQUENCE</scope>
    <source>
        <strain evidence="12">DP1.idba.114_circ</strain>
    </source>
</reference>
<evidence type="ECO:0000256" key="6">
    <source>
        <dbReference type="ARBA" id="ARBA00022989"/>
    </source>
</evidence>
<comment type="catalytic activity">
    <reaction evidence="10">
        <text>a ubiquinone + NADH + 5 H(+)(in) = a ubiquinol + NAD(+) + 4 H(+)(out)</text>
        <dbReference type="Rhea" id="RHEA:29091"/>
        <dbReference type="Rhea" id="RHEA-COMP:9565"/>
        <dbReference type="Rhea" id="RHEA-COMP:9566"/>
        <dbReference type="ChEBI" id="CHEBI:15378"/>
        <dbReference type="ChEBI" id="CHEBI:16389"/>
        <dbReference type="ChEBI" id="CHEBI:17976"/>
        <dbReference type="ChEBI" id="CHEBI:57540"/>
        <dbReference type="ChEBI" id="CHEBI:57945"/>
        <dbReference type="EC" id="7.1.1.2"/>
    </reaction>
</comment>